<dbReference type="EMBL" id="JACIFE010000001">
    <property type="protein sequence ID" value="MBB4075953.1"/>
    <property type="molecule type" value="Genomic_DNA"/>
</dbReference>
<gene>
    <name evidence="1" type="ORF">GGR08_000234</name>
</gene>
<dbReference type="AlphaFoldDB" id="A0A840DWB4"/>
<evidence type="ECO:0000313" key="1">
    <source>
        <dbReference type="EMBL" id="MBB4075953.1"/>
    </source>
</evidence>
<keyword evidence="2" id="KW-1185">Reference proteome</keyword>
<protein>
    <submittedName>
        <fullName evidence="1">Uncharacterized protein</fullName>
    </submittedName>
</protein>
<organism evidence="1 2">
    <name type="scientific">Bartonella fuyuanensis</name>
    <dbReference type="NCBI Taxonomy" id="1460968"/>
    <lineage>
        <taxon>Bacteria</taxon>
        <taxon>Pseudomonadati</taxon>
        <taxon>Pseudomonadota</taxon>
        <taxon>Alphaproteobacteria</taxon>
        <taxon>Hyphomicrobiales</taxon>
        <taxon>Bartonellaceae</taxon>
        <taxon>Bartonella</taxon>
    </lineage>
</organism>
<proteinExistence type="predicted"/>
<name>A0A840DWB4_9HYPH</name>
<reference evidence="1 2" key="1">
    <citation type="submission" date="2020-08" db="EMBL/GenBank/DDBJ databases">
        <title>Genomic Encyclopedia of Type Strains, Phase IV (KMG-IV): sequencing the most valuable type-strain genomes for metagenomic binning, comparative biology and taxonomic classification.</title>
        <authorList>
            <person name="Goeker M."/>
        </authorList>
    </citation>
    <scope>NUCLEOTIDE SEQUENCE [LARGE SCALE GENOMIC DNA]</scope>
    <source>
        <strain evidence="1 2">DSM 100694</strain>
    </source>
</reference>
<comment type="caution">
    <text evidence="1">The sequence shown here is derived from an EMBL/GenBank/DDBJ whole genome shotgun (WGS) entry which is preliminary data.</text>
</comment>
<dbReference type="Proteomes" id="UP000585970">
    <property type="component" value="Unassembled WGS sequence"/>
</dbReference>
<sequence length="33" mass="3725">MTLMSRGNARVIASFRSFLCFIPHQLNAMVAIE</sequence>
<evidence type="ECO:0000313" key="2">
    <source>
        <dbReference type="Proteomes" id="UP000585970"/>
    </source>
</evidence>
<accession>A0A840DWB4</accession>